<dbReference type="GeneID" id="66077037"/>
<dbReference type="EMBL" id="CM032184">
    <property type="protein sequence ID" value="KAG7094360.1"/>
    <property type="molecule type" value="Genomic_DNA"/>
</dbReference>
<name>A0A9P7S3D1_9AGAR</name>
<protein>
    <submittedName>
        <fullName evidence="1">Uncharacterized protein</fullName>
    </submittedName>
</protein>
<evidence type="ECO:0000313" key="1">
    <source>
        <dbReference type="EMBL" id="KAG7094360.1"/>
    </source>
</evidence>
<dbReference type="RefSeq" id="XP_043010830.1">
    <property type="nucleotide sequence ID" value="XM_043152744.1"/>
</dbReference>
<dbReference type="KEGG" id="more:E1B28_007961"/>
<reference evidence="1" key="1">
    <citation type="journal article" date="2021" name="Genome Biol. Evol.">
        <title>The assembled and annotated genome of the fairy-ring fungus Marasmius oreades.</title>
        <authorList>
            <person name="Hiltunen M."/>
            <person name="Ament-Velasquez S.L."/>
            <person name="Johannesson H."/>
        </authorList>
    </citation>
    <scope>NUCLEOTIDE SEQUENCE</scope>
    <source>
        <strain evidence="1">03SP1</strain>
    </source>
</reference>
<dbReference type="AlphaFoldDB" id="A0A9P7S3D1"/>
<comment type="caution">
    <text evidence="1">The sequence shown here is derived from an EMBL/GenBank/DDBJ whole genome shotgun (WGS) entry which is preliminary data.</text>
</comment>
<evidence type="ECO:0000313" key="2">
    <source>
        <dbReference type="Proteomes" id="UP001049176"/>
    </source>
</evidence>
<organism evidence="1 2">
    <name type="scientific">Marasmius oreades</name>
    <name type="common">fairy-ring Marasmius</name>
    <dbReference type="NCBI Taxonomy" id="181124"/>
    <lineage>
        <taxon>Eukaryota</taxon>
        <taxon>Fungi</taxon>
        <taxon>Dikarya</taxon>
        <taxon>Basidiomycota</taxon>
        <taxon>Agaricomycotina</taxon>
        <taxon>Agaricomycetes</taxon>
        <taxon>Agaricomycetidae</taxon>
        <taxon>Agaricales</taxon>
        <taxon>Marasmiineae</taxon>
        <taxon>Marasmiaceae</taxon>
        <taxon>Marasmius</taxon>
    </lineage>
</organism>
<gene>
    <name evidence="1" type="ORF">E1B28_007961</name>
</gene>
<sequence length="105" mass="11781">MSRTPTSPLNEKNVELQLASADGNPSLASFGLSFQREPNIPARIETSFEPWAIQRKIHSVSPSTLDLRHIFQKFDFAIHKSSTSAWSQCSQLLRTRSLPSVFIVP</sequence>
<accession>A0A9P7S3D1</accession>
<dbReference type="Proteomes" id="UP001049176">
    <property type="component" value="Chromosome 4"/>
</dbReference>
<proteinExistence type="predicted"/>
<keyword evidence="2" id="KW-1185">Reference proteome</keyword>